<dbReference type="EMBL" id="MU001496">
    <property type="protein sequence ID" value="KAF2447759.1"/>
    <property type="molecule type" value="Genomic_DNA"/>
</dbReference>
<feature type="signal peptide" evidence="16">
    <location>
        <begin position="1"/>
        <end position="21"/>
    </location>
</feature>
<dbReference type="GO" id="GO:0005576">
    <property type="term" value="C:extracellular region"/>
    <property type="evidence" value="ECO:0007669"/>
    <property type="project" value="UniProtKB-SubCell"/>
</dbReference>
<dbReference type="SUPFAM" id="SSF49303">
    <property type="entry name" value="beta-Galactosidase/glucuronidase domain"/>
    <property type="match status" value="2"/>
</dbReference>
<keyword evidence="9 16" id="KW-0732">Signal</keyword>
<feature type="domain" description="Beta-mannosidase-like galactose-binding" evidence="20">
    <location>
        <begin position="32"/>
        <end position="205"/>
    </location>
</feature>
<accession>A0A9P4PMB8</accession>
<proteinExistence type="inferred from homology"/>
<dbReference type="FunFam" id="3.20.20.80:FF:000084">
    <property type="entry name" value="Beta-mannosidase A"/>
    <property type="match status" value="1"/>
</dbReference>
<feature type="domain" description="Mannosidase Ig/CBM-like" evidence="19">
    <location>
        <begin position="741"/>
        <end position="825"/>
    </location>
</feature>
<evidence type="ECO:0000313" key="21">
    <source>
        <dbReference type="EMBL" id="KAF2447759.1"/>
    </source>
</evidence>
<comment type="caution">
    <text evidence="21">The sequence shown here is derived from an EMBL/GenBank/DDBJ whole genome shotgun (WGS) entry which is preliminary data.</text>
</comment>
<keyword evidence="12" id="KW-0119">Carbohydrate metabolism</keyword>
<dbReference type="InterPro" id="IPR017853">
    <property type="entry name" value="GH"/>
</dbReference>
<evidence type="ECO:0000256" key="2">
    <source>
        <dbReference type="ARBA" id="ARBA00004613"/>
    </source>
</evidence>
<evidence type="ECO:0000259" key="19">
    <source>
        <dbReference type="Pfam" id="PF17786"/>
    </source>
</evidence>
<evidence type="ECO:0000259" key="18">
    <source>
        <dbReference type="Pfam" id="PF17753"/>
    </source>
</evidence>
<dbReference type="InterPro" id="IPR041625">
    <property type="entry name" value="Beta-mannosidase_Ig"/>
</dbReference>
<comment type="catalytic activity">
    <reaction evidence="1">
        <text>Hydrolysis of terminal, non-reducing beta-D-mannose residues in beta-D-mannosides.</text>
        <dbReference type="EC" id="3.2.1.25"/>
    </reaction>
</comment>
<dbReference type="InterPro" id="IPR008979">
    <property type="entry name" value="Galactose-bd-like_sf"/>
</dbReference>
<dbReference type="AlphaFoldDB" id="A0A9P4PMB8"/>
<keyword evidence="10 21" id="KW-0378">Hydrolase</keyword>
<dbReference type="InterPro" id="IPR006102">
    <property type="entry name" value="Ig-like_GH2"/>
</dbReference>
<evidence type="ECO:0000256" key="7">
    <source>
        <dbReference type="ARBA" id="ARBA00021795"/>
    </source>
</evidence>
<evidence type="ECO:0000256" key="9">
    <source>
        <dbReference type="ARBA" id="ARBA00022729"/>
    </source>
</evidence>
<feature type="domain" description="Beta-mannosidase Ig-fold" evidence="18">
    <location>
        <begin position="844"/>
        <end position="922"/>
    </location>
</feature>
<dbReference type="GO" id="GO:0004567">
    <property type="term" value="F:beta-mannosidase activity"/>
    <property type="evidence" value="ECO:0007669"/>
    <property type="project" value="UniProtKB-EC"/>
</dbReference>
<evidence type="ECO:0000256" key="10">
    <source>
        <dbReference type="ARBA" id="ARBA00022801"/>
    </source>
</evidence>
<dbReference type="Gene3D" id="3.20.20.80">
    <property type="entry name" value="Glycosidases"/>
    <property type="match status" value="1"/>
</dbReference>
<evidence type="ECO:0000259" key="20">
    <source>
        <dbReference type="Pfam" id="PF22666"/>
    </source>
</evidence>
<keyword evidence="11" id="KW-0325">Glycoprotein</keyword>
<dbReference type="InterPro" id="IPR013783">
    <property type="entry name" value="Ig-like_fold"/>
</dbReference>
<keyword evidence="8" id="KW-0964">Secreted</keyword>
<dbReference type="GO" id="GO:0000272">
    <property type="term" value="P:polysaccharide catabolic process"/>
    <property type="evidence" value="ECO:0007669"/>
    <property type="project" value="UniProtKB-KW"/>
</dbReference>
<sequence length="928" mass="103982">MLRRSTQAVLAAASLASVAVSHQVLDLGTVDWTLASPNFSHISVPGKVPSQVHLDLQDAQVIGDPLHALNEFNLRWIAYSNWTYTSSPLALQKNASSTWLVLNGLDTFTSIEFCGQHVAATNNQFRQYYFDVSAFLGFCDRPVLSINFGSAPIIANATRAIPGQETWPFGVQQLYEFPNREYIRKEQSDFGWDWGPAFAPAGIWQPAYVVQLPPQNVYVRNTLVDIYREGQYNFYAPDQTKDWVLNASVDYLGSLPLGVNVQYTISDASGENLQAGSLSNVTSEDGRLTGSTSVRDGAVEPWWPVGMGQQQLYNLTLNIVDSSNTTVVTVKKRIGFRTIFNNQTPISQEQIDLGVAPGGNWHFEINGHEFYAKGSNFIPPDVFWPNVTEQRLRQLFDSVIDGNQNMLRVWSSGAYSPDFMYDLADEMGILLWSEFEFGCALYPVNEKFLENVAHEVEYQVRRVNHHPSLAYWAGGNELENLELQTVYKKAPDEYPRYLAEYETLFLDTIVPILLGNTKSISYSPSSTTNGWQSLDFSKSQPITQRYENLTAGAIYGNTDSYNYNITQLGNLSRYPVGRFANEFGYHSMPSLQSWQQAVASEDLSFNSSVVMLRDHHPPAGGVNTSNFYNASIGQGQMTMAVQKWYPVPDKTDSLANFSAWCHSTQLFQAEFYKFQIEFYRRGSALPERQLGSLYWQLEDQWQAPTWAGIEYDGRWKVIHYVAKDVFKPVIISAYRNVTNNDLEIWAISDLWSSISATVNLTWYDWSGNKLNISMDATTNVSVGAINGTKILVSNLDTILQGRDAVNALLRMDVSAQGSRPNSNSTQTFTHTNWFHPAPLSSSNLTDPGLELSKNNGSFTVKATSGVAAFVWLDYPGGAVLNFEDNGFWLAKGEEKEVGYKVKSDTTGGRWKDAVTVRSLWNNALSEGY</sequence>
<evidence type="ECO:0000259" key="17">
    <source>
        <dbReference type="Pfam" id="PF00703"/>
    </source>
</evidence>
<comment type="similarity">
    <text evidence="4">Belongs to the glycosyl hydrolase 2 family. Beta-mannosidase A subfamily.</text>
</comment>
<dbReference type="PANTHER" id="PTHR43730">
    <property type="entry name" value="BETA-MANNOSIDASE"/>
    <property type="match status" value="1"/>
</dbReference>
<dbReference type="InterPro" id="IPR050887">
    <property type="entry name" value="Beta-mannosidase_GH2"/>
</dbReference>
<name>A0A9P4PMB8_9PLEO</name>
<evidence type="ECO:0000256" key="14">
    <source>
        <dbReference type="ARBA" id="ARBA00023326"/>
    </source>
</evidence>
<dbReference type="Pfam" id="PF17753">
    <property type="entry name" value="Ig_mannosidase"/>
    <property type="match status" value="1"/>
</dbReference>
<dbReference type="Gene3D" id="2.60.40.10">
    <property type="entry name" value="Immunoglobulins"/>
    <property type="match status" value="3"/>
</dbReference>
<dbReference type="Pfam" id="PF00703">
    <property type="entry name" value="Glyco_hydro_2"/>
    <property type="match status" value="1"/>
</dbReference>
<evidence type="ECO:0000256" key="15">
    <source>
        <dbReference type="ARBA" id="ARBA00031061"/>
    </source>
</evidence>
<dbReference type="Pfam" id="PF17786">
    <property type="entry name" value="Mannosidase_ig"/>
    <property type="match status" value="1"/>
</dbReference>
<gene>
    <name evidence="21" type="ORF">P171DRAFT_510236</name>
</gene>
<comment type="pathway">
    <text evidence="3">Glycan metabolism; N-glycan degradation.</text>
</comment>
<feature type="chain" id="PRO_5040220336" description="Beta-mannosidase A" evidence="16">
    <location>
        <begin position="22"/>
        <end position="928"/>
    </location>
</feature>
<protein>
    <recommendedName>
        <fullName evidence="7">Beta-mannosidase A</fullName>
        <ecNumber evidence="6">3.2.1.25</ecNumber>
    </recommendedName>
    <alternativeName>
        <fullName evidence="15">Mannanase A</fullName>
    </alternativeName>
</protein>
<dbReference type="Pfam" id="PF22666">
    <property type="entry name" value="Glyco_hydro_2_N2"/>
    <property type="match status" value="1"/>
</dbReference>
<dbReference type="SUPFAM" id="SSF51445">
    <property type="entry name" value="(Trans)glycosidases"/>
    <property type="match status" value="1"/>
</dbReference>
<keyword evidence="14" id="KW-0624">Polysaccharide degradation</keyword>
<dbReference type="InterPro" id="IPR041447">
    <property type="entry name" value="Mannosidase_ig"/>
</dbReference>
<dbReference type="EC" id="3.2.1.25" evidence="6"/>
<dbReference type="Gene3D" id="2.60.120.260">
    <property type="entry name" value="Galactose-binding domain-like"/>
    <property type="match status" value="1"/>
</dbReference>
<dbReference type="OrthoDB" id="2866996at2759"/>
<evidence type="ECO:0000256" key="11">
    <source>
        <dbReference type="ARBA" id="ARBA00023180"/>
    </source>
</evidence>
<comment type="subcellular location">
    <subcellularLocation>
        <location evidence="2">Secreted</location>
    </subcellularLocation>
</comment>
<dbReference type="InterPro" id="IPR054593">
    <property type="entry name" value="Beta-mannosidase-like_N2"/>
</dbReference>
<organism evidence="21 22">
    <name type="scientific">Karstenula rhodostoma CBS 690.94</name>
    <dbReference type="NCBI Taxonomy" id="1392251"/>
    <lineage>
        <taxon>Eukaryota</taxon>
        <taxon>Fungi</taxon>
        <taxon>Dikarya</taxon>
        <taxon>Ascomycota</taxon>
        <taxon>Pezizomycotina</taxon>
        <taxon>Dothideomycetes</taxon>
        <taxon>Pleosporomycetidae</taxon>
        <taxon>Pleosporales</taxon>
        <taxon>Massarineae</taxon>
        <taxon>Didymosphaeriaceae</taxon>
        <taxon>Karstenula</taxon>
    </lineage>
</organism>
<reference evidence="21" key="1">
    <citation type="journal article" date="2020" name="Stud. Mycol.">
        <title>101 Dothideomycetes genomes: a test case for predicting lifestyles and emergence of pathogens.</title>
        <authorList>
            <person name="Haridas S."/>
            <person name="Albert R."/>
            <person name="Binder M."/>
            <person name="Bloem J."/>
            <person name="Labutti K."/>
            <person name="Salamov A."/>
            <person name="Andreopoulos B."/>
            <person name="Baker S."/>
            <person name="Barry K."/>
            <person name="Bills G."/>
            <person name="Bluhm B."/>
            <person name="Cannon C."/>
            <person name="Castanera R."/>
            <person name="Culley D."/>
            <person name="Daum C."/>
            <person name="Ezra D."/>
            <person name="Gonzalez J."/>
            <person name="Henrissat B."/>
            <person name="Kuo A."/>
            <person name="Liang C."/>
            <person name="Lipzen A."/>
            <person name="Lutzoni F."/>
            <person name="Magnuson J."/>
            <person name="Mondo S."/>
            <person name="Nolan M."/>
            <person name="Ohm R."/>
            <person name="Pangilinan J."/>
            <person name="Park H.-J."/>
            <person name="Ramirez L."/>
            <person name="Alfaro M."/>
            <person name="Sun H."/>
            <person name="Tritt A."/>
            <person name="Yoshinaga Y."/>
            <person name="Zwiers L.-H."/>
            <person name="Turgeon B."/>
            <person name="Goodwin S."/>
            <person name="Spatafora J."/>
            <person name="Crous P."/>
            <person name="Grigoriev I."/>
        </authorList>
    </citation>
    <scope>NUCLEOTIDE SEQUENCE</scope>
    <source>
        <strain evidence="21">CBS 690.94</strain>
    </source>
</reference>
<comment type="subunit">
    <text evidence="5">Homodimer.</text>
</comment>
<evidence type="ECO:0000256" key="12">
    <source>
        <dbReference type="ARBA" id="ARBA00023277"/>
    </source>
</evidence>
<evidence type="ECO:0000256" key="4">
    <source>
        <dbReference type="ARBA" id="ARBA00007483"/>
    </source>
</evidence>
<dbReference type="InterPro" id="IPR036156">
    <property type="entry name" value="Beta-gal/glucu_dom_sf"/>
</dbReference>
<evidence type="ECO:0000256" key="8">
    <source>
        <dbReference type="ARBA" id="ARBA00022525"/>
    </source>
</evidence>
<keyword evidence="13" id="KW-0326">Glycosidase</keyword>
<evidence type="ECO:0000256" key="13">
    <source>
        <dbReference type="ARBA" id="ARBA00023295"/>
    </source>
</evidence>
<keyword evidence="22" id="KW-1185">Reference proteome</keyword>
<evidence type="ECO:0000256" key="16">
    <source>
        <dbReference type="SAM" id="SignalP"/>
    </source>
</evidence>
<dbReference type="SUPFAM" id="SSF49785">
    <property type="entry name" value="Galactose-binding domain-like"/>
    <property type="match status" value="1"/>
</dbReference>
<evidence type="ECO:0000256" key="1">
    <source>
        <dbReference type="ARBA" id="ARBA00000829"/>
    </source>
</evidence>
<dbReference type="GO" id="GO:0006516">
    <property type="term" value="P:glycoprotein catabolic process"/>
    <property type="evidence" value="ECO:0007669"/>
    <property type="project" value="TreeGrafter"/>
</dbReference>
<dbReference type="PANTHER" id="PTHR43730:SF5">
    <property type="entry name" value="BETA-MANNOSIDASE A"/>
    <property type="match status" value="1"/>
</dbReference>
<evidence type="ECO:0000256" key="5">
    <source>
        <dbReference type="ARBA" id="ARBA00011738"/>
    </source>
</evidence>
<evidence type="ECO:0000256" key="3">
    <source>
        <dbReference type="ARBA" id="ARBA00004740"/>
    </source>
</evidence>
<evidence type="ECO:0000313" key="22">
    <source>
        <dbReference type="Proteomes" id="UP000799764"/>
    </source>
</evidence>
<evidence type="ECO:0000256" key="6">
    <source>
        <dbReference type="ARBA" id="ARBA00012754"/>
    </source>
</evidence>
<feature type="domain" description="Glycoside hydrolase family 2 immunoglobulin-like beta-sandwich" evidence="17">
    <location>
        <begin position="241"/>
        <end position="337"/>
    </location>
</feature>
<dbReference type="Proteomes" id="UP000799764">
    <property type="component" value="Unassembled WGS sequence"/>
</dbReference>